<reference evidence="1" key="1">
    <citation type="journal article" date="2022" name="G3 (Bethesda)">
        <title>High quality genome of the basidiomycete yeast Dioszegia hungarica PDD-24b-2 isolated from cloud water.</title>
        <authorList>
            <person name="Jarrige D."/>
            <person name="Haridas S."/>
            <person name="Bleykasten-Grosshans C."/>
            <person name="Joly M."/>
            <person name="Nadalig T."/>
            <person name="Sancelme M."/>
            <person name="Vuilleumier S."/>
            <person name="Grigoriev I.V."/>
            <person name="Amato P."/>
            <person name="Bringel F."/>
        </authorList>
    </citation>
    <scope>NUCLEOTIDE SEQUENCE</scope>
    <source>
        <strain evidence="1">PDD-24b-2</strain>
    </source>
</reference>
<organism evidence="1 2">
    <name type="scientific">Dioszegia hungarica</name>
    <dbReference type="NCBI Taxonomy" id="4972"/>
    <lineage>
        <taxon>Eukaryota</taxon>
        <taxon>Fungi</taxon>
        <taxon>Dikarya</taxon>
        <taxon>Basidiomycota</taxon>
        <taxon>Agaricomycotina</taxon>
        <taxon>Tremellomycetes</taxon>
        <taxon>Tremellales</taxon>
        <taxon>Bulleribasidiaceae</taxon>
        <taxon>Dioszegia</taxon>
    </lineage>
</organism>
<gene>
    <name evidence="1" type="ORF">MKK02DRAFT_13195</name>
</gene>
<keyword evidence="2" id="KW-1185">Reference proteome</keyword>
<accession>A0AA38LS44</accession>
<sequence length="208" mass="23158">CRLRAVMTDLSPSIPIAELELPLESCVQGVNAAAYSAHLHAINYLRDWSNHQIDVTTAGYLAVAEEAWSEDLDGIRAQHETGFDKVRRGWAEMRFHWLRLLLHLPRMSLSPGRANQATIYSARSVISILNIHTEAAFIGKLDPSWPQLKRIITCGQVLVLCCARGEVQQLEGADLFTKLIALLEAHVEFWPVVYGAIEGYRQAAGKLG</sequence>
<evidence type="ECO:0000313" key="1">
    <source>
        <dbReference type="EMBL" id="KAI9633088.1"/>
    </source>
</evidence>
<feature type="non-terminal residue" evidence="1">
    <location>
        <position position="208"/>
    </location>
</feature>
<dbReference type="EMBL" id="JAKWFO010000012">
    <property type="protein sequence ID" value="KAI9633088.1"/>
    <property type="molecule type" value="Genomic_DNA"/>
</dbReference>
<dbReference type="Proteomes" id="UP001164286">
    <property type="component" value="Unassembled WGS sequence"/>
</dbReference>
<comment type="caution">
    <text evidence="1">The sequence shown here is derived from an EMBL/GenBank/DDBJ whole genome shotgun (WGS) entry which is preliminary data.</text>
</comment>
<proteinExistence type="predicted"/>
<protein>
    <submittedName>
        <fullName evidence="1">Uncharacterized protein</fullName>
    </submittedName>
</protein>
<dbReference type="GeneID" id="77724730"/>
<dbReference type="AlphaFoldDB" id="A0AA38LS44"/>
<dbReference type="RefSeq" id="XP_052942865.1">
    <property type="nucleotide sequence ID" value="XM_053085529.1"/>
</dbReference>
<feature type="non-terminal residue" evidence="1">
    <location>
        <position position="1"/>
    </location>
</feature>
<evidence type="ECO:0000313" key="2">
    <source>
        <dbReference type="Proteomes" id="UP001164286"/>
    </source>
</evidence>
<name>A0AA38LS44_9TREE</name>